<feature type="transmembrane region" description="Helical" evidence="1">
    <location>
        <begin position="115"/>
        <end position="137"/>
    </location>
</feature>
<feature type="transmembrane region" description="Helical" evidence="1">
    <location>
        <begin position="83"/>
        <end position="103"/>
    </location>
</feature>
<sequence>MTNHVSDMPSWGIVLLIVSFLYSIVFITKPVRRAALHAGMTQQRAGTIQAGIFVFYLVYLAYVSVLSLKGIFDVNSMPPKVMIWAGMPLMIILFGFIGNTPLFKQLLGAITLESLIAVHLFRLLGVFFIILYCYHLLPAEFAFSAGLGDIITAVLALPVARMVSNGKSWKWAVYAWSIFGILDIIDLMVIAAITGANGNLREMTVFPFVWFPAFAPATILFLHTAVFRKLHQLKKQQQVDKG</sequence>
<feature type="transmembrane region" description="Helical" evidence="1">
    <location>
        <begin position="205"/>
        <end position="227"/>
    </location>
</feature>
<protein>
    <submittedName>
        <fullName evidence="2">Uncharacterized protein</fullName>
    </submittedName>
</protein>
<dbReference type="RefSeq" id="WP_008585859.1">
    <property type="nucleotide sequence ID" value="NZ_CP007035.1"/>
</dbReference>
<organism evidence="2 3">
    <name type="scientific">Niabella soli DSM 19437</name>
    <dbReference type="NCBI Taxonomy" id="929713"/>
    <lineage>
        <taxon>Bacteria</taxon>
        <taxon>Pseudomonadati</taxon>
        <taxon>Bacteroidota</taxon>
        <taxon>Chitinophagia</taxon>
        <taxon>Chitinophagales</taxon>
        <taxon>Chitinophagaceae</taxon>
        <taxon>Niabella</taxon>
    </lineage>
</organism>
<name>W0F3S8_9BACT</name>
<accession>W0F3S8</accession>
<dbReference type="KEGG" id="nso:NIASO_12120"/>
<keyword evidence="3" id="KW-1185">Reference proteome</keyword>
<evidence type="ECO:0000256" key="1">
    <source>
        <dbReference type="SAM" id="Phobius"/>
    </source>
</evidence>
<keyword evidence="1" id="KW-0472">Membrane</keyword>
<dbReference type="HOGENOM" id="CLU_1146260_0_0_10"/>
<feature type="transmembrane region" description="Helical" evidence="1">
    <location>
        <begin position="52"/>
        <end position="71"/>
    </location>
</feature>
<keyword evidence="1" id="KW-0812">Transmembrane</keyword>
<gene>
    <name evidence="2" type="ORF">NIASO_12120</name>
</gene>
<feature type="transmembrane region" description="Helical" evidence="1">
    <location>
        <begin position="12"/>
        <end position="31"/>
    </location>
</feature>
<evidence type="ECO:0000313" key="2">
    <source>
        <dbReference type="EMBL" id="AHF17675.1"/>
    </source>
</evidence>
<reference evidence="2 3" key="1">
    <citation type="submission" date="2013-12" db="EMBL/GenBank/DDBJ databases">
        <authorList>
            <consortium name="DOE Joint Genome Institute"/>
            <person name="Eisen J."/>
            <person name="Huntemann M."/>
            <person name="Han J."/>
            <person name="Chen A."/>
            <person name="Kyrpides N."/>
            <person name="Mavromatis K."/>
            <person name="Markowitz V."/>
            <person name="Palaniappan K."/>
            <person name="Ivanova N."/>
            <person name="Schaumberg A."/>
            <person name="Pati A."/>
            <person name="Liolios K."/>
            <person name="Nordberg H.P."/>
            <person name="Cantor M.N."/>
            <person name="Hua S.X."/>
            <person name="Woyke T."/>
        </authorList>
    </citation>
    <scope>NUCLEOTIDE SEQUENCE [LARGE SCALE GENOMIC DNA]</scope>
    <source>
        <strain evidence="3">DSM 19437</strain>
    </source>
</reference>
<evidence type="ECO:0000313" key="3">
    <source>
        <dbReference type="Proteomes" id="UP000003586"/>
    </source>
</evidence>
<dbReference type="OrthoDB" id="949051at2"/>
<dbReference type="eggNOG" id="ENOG502ZR19">
    <property type="taxonomic scope" value="Bacteria"/>
</dbReference>
<dbReference type="EMBL" id="CP007035">
    <property type="protein sequence ID" value="AHF17675.1"/>
    <property type="molecule type" value="Genomic_DNA"/>
</dbReference>
<dbReference type="Proteomes" id="UP000003586">
    <property type="component" value="Chromosome"/>
</dbReference>
<feature type="transmembrane region" description="Helical" evidence="1">
    <location>
        <begin position="172"/>
        <end position="193"/>
    </location>
</feature>
<feature type="transmembrane region" description="Helical" evidence="1">
    <location>
        <begin position="143"/>
        <end position="160"/>
    </location>
</feature>
<dbReference type="AlphaFoldDB" id="W0F3S8"/>
<keyword evidence="1" id="KW-1133">Transmembrane helix</keyword>
<proteinExistence type="predicted"/>